<gene>
    <name evidence="3" type="ORF">BEWA_006760</name>
</gene>
<proteinExistence type="predicted"/>
<evidence type="ECO:0000259" key="2">
    <source>
        <dbReference type="PROSITE" id="PS50802"/>
    </source>
</evidence>
<keyword evidence="1" id="KW-0732">Signal</keyword>
<protein>
    <recommendedName>
        <fullName evidence="2">OTU domain-containing protein</fullName>
    </recommendedName>
</protein>
<sequence length="324" mass="37308">MQLISYRWAVLLSIAVNVQLTLPLSRFVAINRNNHHSLENYYLRAHLGDRSYSFLSTPLEFSLFKTEKDACSRFGNWSSAKDTWKRYLSPQNWILCHKDYGSDGNCFYHATAGLLRDTDMKGEAFSFPKTLPAGILTSVENLPKNNSYFTHEELRVLAAIYFIGVNPHDQDAVSHFDKDKFKEKLEFVRDMQAVERYPDLKWQPEERLKELESGRDPLDIAKMVYNDISSSRPVKTWASHSDMIALSHILNIAFFIIPSNSQRVQLVKHDDSLPKFTLSLYYTNMLHFEGAGFARTTDSRLFSVIQGYDIPSVFSQLLPKTNNS</sequence>
<evidence type="ECO:0000313" key="3">
    <source>
        <dbReference type="EMBL" id="AFZ81267.1"/>
    </source>
</evidence>
<feature type="signal peptide" evidence="1">
    <location>
        <begin position="1"/>
        <end position="23"/>
    </location>
</feature>
<dbReference type="GeneID" id="15805666"/>
<dbReference type="eggNOG" id="ENOG502SG2A">
    <property type="taxonomic scope" value="Eukaryota"/>
</dbReference>
<dbReference type="CDD" id="cd22744">
    <property type="entry name" value="OTU"/>
    <property type="match status" value="1"/>
</dbReference>
<organism evidence="3 4">
    <name type="scientific">Theileria equi strain WA</name>
    <dbReference type="NCBI Taxonomy" id="1537102"/>
    <lineage>
        <taxon>Eukaryota</taxon>
        <taxon>Sar</taxon>
        <taxon>Alveolata</taxon>
        <taxon>Apicomplexa</taxon>
        <taxon>Aconoidasida</taxon>
        <taxon>Piroplasmida</taxon>
        <taxon>Theileriidae</taxon>
        <taxon>Theileria</taxon>
    </lineage>
</organism>
<dbReference type="AlphaFoldDB" id="L0B083"/>
<name>L0B083_THEEQ</name>
<keyword evidence="4" id="KW-1185">Reference proteome</keyword>
<dbReference type="PROSITE" id="PS50802">
    <property type="entry name" value="OTU"/>
    <property type="match status" value="1"/>
</dbReference>
<dbReference type="InterPro" id="IPR003323">
    <property type="entry name" value="OTU_dom"/>
</dbReference>
<dbReference type="Proteomes" id="UP000031512">
    <property type="component" value="Chromosome 3"/>
</dbReference>
<feature type="domain" description="OTU" evidence="2">
    <location>
        <begin position="95"/>
        <end position="294"/>
    </location>
</feature>
<evidence type="ECO:0000256" key="1">
    <source>
        <dbReference type="SAM" id="SignalP"/>
    </source>
</evidence>
<evidence type="ECO:0000313" key="4">
    <source>
        <dbReference type="Proteomes" id="UP000031512"/>
    </source>
</evidence>
<dbReference type="Gene3D" id="3.90.70.80">
    <property type="match status" value="1"/>
</dbReference>
<dbReference type="EMBL" id="CP001670">
    <property type="protein sequence ID" value="AFZ81267.1"/>
    <property type="molecule type" value="Genomic_DNA"/>
</dbReference>
<reference evidence="3 4" key="1">
    <citation type="journal article" date="2012" name="BMC Genomics">
        <title>Comparative genomic analysis and phylogenetic position of Theileria equi.</title>
        <authorList>
            <person name="Kappmeyer L.S."/>
            <person name="Thiagarajan M."/>
            <person name="Herndon D.R."/>
            <person name="Ramsay J.D."/>
            <person name="Caler E."/>
            <person name="Djikeng A."/>
            <person name="Gillespie J.J."/>
            <person name="Lau A.O."/>
            <person name="Roalson E.H."/>
            <person name="Silva J.C."/>
            <person name="Silva M.G."/>
            <person name="Suarez C.E."/>
            <person name="Ueti M.W."/>
            <person name="Nene V.M."/>
            <person name="Mealey R.H."/>
            <person name="Knowles D.P."/>
            <person name="Brayton K.A."/>
        </authorList>
    </citation>
    <scope>NUCLEOTIDE SEQUENCE [LARGE SCALE GENOMIC DNA]</scope>
    <source>
        <strain evidence="3 4">WA</strain>
    </source>
</reference>
<dbReference type="KEGG" id="beq:BEWA_006760"/>
<feature type="chain" id="PRO_5003939604" description="OTU domain-containing protein" evidence="1">
    <location>
        <begin position="24"/>
        <end position="324"/>
    </location>
</feature>
<dbReference type="VEuPathDB" id="PiroplasmaDB:BEWA_006760"/>
<accession>L0B083</accession>
<dbReference type="RefSeq" id="XP_004830933.1">
    <property type="nucleotide sequence ID" value="XM_004830876.1"/>
</dbReference>
<dbReference type="OrthoDB" id="361180at2759"/>